<feature type="compositionally biased region" description="Basic residues" evidence="1">
    <location>
        <begin position="362"/>
        <end position="371"/>
    </location>
</feature>
<sequence length="562" mass="63624">MFALVFNTPADGILSMLRGVDDLRQHQLGEGQQAQNGVKTEEYIPGYLSTNHDFDPQTASFFYDSRDSGRDMKMSAPSQYVLAKTETDHELSKLVTIKQEEDDTLPPQRVPSKEYLAAKRQYEQNLLMRQQYLMSQAALSEDQKQYLIRRGVVTPSQTADKLSHPGHSLPNRSYDRPSAYPQHVTTSNVQYSMVMPPQAAPTMASGVQRVPPHMIIQPQYPARVQPTHSHGVQRISIRPGVQYANVPMMHYMPYQGDFETPTYISHQGQVHHVPPQSAFVYAQEEGPVTVQHIPYGYAQVPMNYAQGPALVFDSNANLQPTFIREETNTGRESLGTVSGGKKARLKRMRVPEGEEENDTGTKRTRSSKRKKTDNVAEGNANQHDDVNIDGPALPLTHGELLKQKKRNMAFPKGTFLVRYADLDSDQYAGHIWLVDNHQLLQKYTYDGLDASNVKVFSRTERYSGWLCTCPWLYHPLSDVKSILGNMEKVSITNYPTRDELFARREEEKLKAPEPEPMEEHQETVPSDGDHSGDEHDIDVNDKEEVDDLPLFKTEPIEISAEN</sequence>
<accession>A0ABR1BML4</accession>
<protein>
    <submittedName>
        <fullName evidence="2">Uncharacterized protein</fullName>
    </submittedName>
</protein>
<evidence type="ECO:0000313" key="3">
    <source>
        <dbReference type="Proteomes" id="UP001303046"/>
    </source>
</evidence>
<comment type="caution">
    <text evidence="2">The sequence shown here is derived from an EMBL/GenBank/DDBJ whole genome shotgun (WGS) entry which is preliminary data.</text>
</comment>
<proteinExistence type="predicted"/>
<dbReference type="EMBL" id="JAVFWL010000001">
    <property type="protein sequence ID" value="KAK6727671.1"/>
    <property type="molecule type" value="Genomic_DNA"/>
</dbReference>
<dbReference type="Proteomes" id="UP001303046">
    <property type="component" value="Unassembled WGS sequence"/>
</dbReference>
<feature type="region of interest" description="Disordered" evidence="1">
    <location>
        <begin position="157"/>
        <end position="179"/>
    </location>
</feature>
<evidence type="ECO:0000256" key="1">
    <source>
        <dbReference type="SAM" id="MobiDB-lite"/>
    </source>
</evidence>
<name>A0ABR1BML4_NECAM</name>
<organism evidence="2 3">
    <name type="scientific">Necator americanus</name>
    <name type="common">Human hookworm</name>
    <dbReference type="NCBI Taxonomy" id="51031"/>
    <lineage>
        <taxon>Eukaryota</taxon>
        <taxon>Metazoa</taxon>
        <taxon>Ecdysozoa</taxon>
        <taxon>Nematoda</taxon>
        <taxon>Chromadorea</taxon>
        <taxon>Rhabditida</taxon>
        <taxon>Rhabditina</taxon>
        <taxon>Rhabditomorpha</taxon>
        <taxon>Strongyloidea</taxon>
        <taxon>Ancylostomatidae</taxon>
        <taxon>Bunostominae</taxon>
        <taxon>Necator</taxon>
    </lineage>
</organism>
<feature type="region of interest" description="Disordered" evidence="1">
    <location>
        <begin position="506"/>
        <end position="562"/>
    </location>
</feature>
<feature type="compositionally biased region" description="Basic and acidic residues" evidence="1">
    <location>
        <begin position="506"/>
        <end position="542"/>
    </location>
</feature>
<keyword evidence="3" id="KW-1185">Reference proteome</keyword>
<reference evidence="2 3" key="1">
    <citation type="submission" date="2023-08" db="EMBL/GenBank/DDBJ databases">
        <title>A Necator americanus chromosomal reference genome.</title>
        <authorList>
            <person name="Ilik V."/>
            <person name="Petrzelkova K.J."/>
            <person name="Pardy F."/>
            <person name="Fuh T."/>
            <person name="Niatou-Singa F.S."/>
            <person name="Gouil Q."/>
            <person name="Baker L."/>
            <person name="Ritchie M.E."/>
            <person name="Jex A.R."/>
            <person name="Gazzola D."/>
            <person name="Li H."/>
            <person name="Toshio Fujiwara R."/>
            <person name="Zhan B."/>
            <person name="Aroian R.V."/>
            <person name="Pafco B."/>
            <person name="Schwarz E.M."/>
        </authorList>
    </citation>
    <scope>NUCLEOTIDE SEQUENCE [LARGE SCALE GENOMIC DNA]</scope>
    <source>
        <strain evidence="2 3">Aroian</strain>
        <tissue evidence="2">Whole animal</tissue>
    </source>
</reference>
<evidence type="ECO:0000313" key="2">
    <source>
        <dbReference type="EMBL" id="KAK6727671.1"/>
    </source>
</evidence>
<feature type="region of interest" description="Disordered" evidence="1">
    <location>
        <begin position="326"/>
        <end position="391"/>
    </location>
</feature>
<gene>
    <name evidence="2" type="primary">Necator_chrI.g1517</name>
    <name evidence="2" type="ORF">RB195_005391</name>
</gene>